<evidence type="ECO:0000259" key="3">
    <source>
        <dbReference type="PROSITE" id="PS51194"/>
    </source>
</evidence>
<dbReference type="GO" id="GO:0005524">
    <property type="term" value="F:ATP binding"/>
    <property type="evidence" value="ECO:0007669"/>
    <property type="project" value="InterPro"/>
</dbReference>
<feature type="compositionally biased region" description="Pro residues" evidence="1">
    <location>
        <begin position="555"/>
        <end position="564"/>
    </location>
</feature>
<dbReference type="InterPro" id="IPR013670">
    <property type="entry name" value="EcoEI_R_C_dom"/>
</dbReference>
<dbReference type="InterPro" id="IPR050742">
    <property type="entry name" value="Helicase_Restrict-Modif_Enz"/>
</dbReference>
<feature type="domain" description="Helicase ATP-binding" evidence="2">
    <location>
        <begin position="169"/>
        <end position="342"/>
    </location>
</feature>
<dbReference type="GO" id="GO:0006304">
    <property type="term" value="P:DNA modification"/>
    <property type="evidence" value="ECO:0007669"/>
    <property type="project" value="InterPro"/>
</dbReference>
<dbReference type="GO" id="GO:0003677">
    <property type="term" value="F:DNA binding"/>
    <property type="evidence" value="ECO:0007669"/>
    <property type="project" value="InterPro"/>
</dbReference>
<dbReference type="SMART" id="SM00487">
    <property type="entry name" value="DEXDc"/>
    <property type="match status" value="1"/>
</dbReference>
<dbReference type="Pfam" id="PF08463">
    <property type="entry name" value="EcoEI_R_C"/>
    <property type="match status" value="1"/>
</dbReference>
<organism evidence="4 5">
    <name type="scientific">Iodidimonas gelatinilytica</name>
    <dbReference type="NCBI Taxonomy" id="1236966"/>
    <lineage>
        <taxon>Bacteria</taxon>
        <taxon>Pseudomonadati</taxon>
        <taxon>Pseudomonadota</taxon>
        <taxon>Alphaproteobacteria</taxon>
        <taxon>Iodidimonadales</taxon>
        <taxon>Iodidimonadaceae</taxon>
        <taxon>Iodidimonas</taxon>
    </lineage>
</organism>
<dbReference type="InterPro" id="IPR027417">
    <property type="entry name" value="P-loop_NTPase"/>
</dbReference>
<evidence type="ECO:0008006" key="6">
    <source>
        <dbReference type="Google" id="ProtNLM"/>
    </source>
</evidence>
<dbReference type="PROSITE" id="PS51194">
    <property type="entry name" value="HELICASE_CTER"/>
    <property type="match status" value="1"/>
</dbReference>
<dbReference type="Pfam" id="PF00271">
    <property type="entry name" value="Helicase_C"/>
    <property type="match status" value="1"/>
</dbReference>
<dbReference type="InterPro" id="IPR014001">
    <property type="entry name" value="Helicase_ATP-bd"/>
</dbReference>
<keyword evidence="5" id="KW-1185">Reference proteome</keyword>
<dbReference type="GO" id="GO:0005829">
    <property type="term" value="C:cytosol"/>
    <property type="evidence" value="ECO:0007669"/>
    <property type="project" value="TreeGrafter"/>
</dbReference>
<dbReference type="EMBL" id="BKCM01000020">
    <property type="protein sequence ID" value="GER02202.1"/>
    <property type="molecule type" value="Genomic_DNA"/>
</dbReference>
<feature type="compositionally biased region" description="Acidic residues" evidence="1">
    <location>
        <begin position="538"/>
        <end position="549"/>
    </location>
</feature>
<feature type="region of interest" description="Disordered" evidence="1">
    <location>
        <begin position="538"/>
        <end position="587"/>
    </location>
</feature>
<evidence type="ECO:0000256" key="1">
    <source>
        <dbReference type="SAM" id="MobiDB-lite"/>
    </source>
</evidence>
<dbReference type="RefSeq" id="WP_150002863.1">
    <property type="nucleotide sequence ID" value="NZ_BKCM01000020.1"/>
</dbReference>
<dbReference type="Gene3D" id="3.90.1570.30">
    <property type="match status" value="1"/>
</dbReference>
<feature type="compositionally biased region" description="Acidic residues" evidence="1">
    <location>
        <begin position="565"/>
        <end position="578"/>
    </location>
</feature>
<evidence type="ECO:0000313" key="5">
    <source>
        <dbReference type="Proteomes" id="UP000325187"/>
    </source>
</evidence>
<dbReference type="Proteomes" id="UP000325187">
    <property type="component" value="Unassembled WGS sequence"/>
</dbReference>
<dbReference type="GO" id="GO:0016787">
    <property type="term" value="F:hydrolase activity"/>
    <property type="evidence" value="ECO:0007669"/>
    <property type="project" value="InterPro"/>
</dbReference>
<feature type="domain" description="Helicase C-terminal" evidence="3">
    <location>
        <begin position="406"/>
        <end position="553"/>
    </location>
</feature>
<accession>A0A5A7N1Q2</accession>
<dbReference type="PROSITE" id="PS51192">
    <property type="entry name" value="HELICASE_ATP_BIND_1"/>
    <property type="match status" value="1"/>
</dbReference>
<dbReference type="InterPro" id="IPR006935">
    <property type="entry name" value="Helicase/UvrB_N"/>
</dbReference>
<dbReference type="PANTHER" id="PTHR47396">
    <property type="entry name" value="TYPE I RESTRICTION ENZYME ECOKI R PROTEIN"/>
    <property type="match status" value="1"/>
</dbReference>
<evidence type="ECO:0000259" key="2">
    <source>
        <dbReference type="PROSITE" id="PS51192"/>
    </source>
</evidence>
<dbReference type="Gene3D" id="3.40.50.300">
    <property type="entry name" value="P-loop containing nucleotide triphosphate hydrolases"/>
    <property type="match status" value="2"/>
</dbReference>
<sequence>MSIHDETEADTRAERIDPVLVASGWGQNGSKVRREVICPGRIQSGGRRGKGLSADYVLIHKGQKLAVLEAKRAGVSHRNGVGQAKDYATRLGSRYAYASNGLNWYQIDMANGAECEMDLPFPTPDELWDRTFADHNIWRERFGAVDFETDGGKWELRYYQHKAINAALEAVAKGDRRILLTLATGTGKTSIAFQIAWKLFQAKWNLSGEPVRRPRILFLADRNILADQAYNAFSAFPNDAVTRIDPDTIRKNRGVPKNASLFFTIFQTFMTGEGEPVYTQYPPDFFDFIVIDECHRGGAKDESEWRRLLEYFEPAAQLGLTATPKRKHNADTYAYFGEPVYTYALRDGIEDGFLTPFKVRQMASTIDEYVYDGRDQLVVGEVEEGEKFTEGDFNTRIIIEDRELSRVREFMSQIDQRQKTLVFCATQDHAALVRDLINQVKGIPNPNYCHRVTADDGAVGEQHLRDFQDNDKTIPTILTTSQKLSTGVDARNIRHIVLMRPIRSMIEFKQIIGRGTRTYEGKDFFTIWDFVKAHENFNDPEWDGEPLEPEEPKGPRTPPTGPEPGPDESEEPGGSGEEEPPHEKVVVKLSDGSVRKIKYIASTTYWSPEGKPISAQEFLNRLFGDLAGIVADEDRLRAVWSDPDNRERFLEQLSDRGYDRDRLDDIRRLVDAPDSDLFDVLSYILFTNPPKTRNERADNVRRDGLSETAEETKALLLAILAAYEERGESELRTKKLGTFLTARYGSVSEGKAKLGGLDAIKTAFREMQGALYSD</sequence>
<name>A0A5A7N1Q2_9PROT</name>
<proteinExistence type="predicted"/>
<dbReference type="SUPFAM" id="SSF52540">
    <property type="entry name" value="P-loop containing nucleoside triphosphate hydrolases"/>
    <property type="match status" value="2"/>
</dbReference>
<dbReference type="CDD" id="cd18032">
    <property type="entry name" value="DEXHc_RE_I_III_res"/>
    <property type="match status" value="1"/>
</dbReference>
<dbReference type="Pfam" id="PF04851">
    <property type="entry name" value="ResIII"/>
    <property type="match status" value="1"/>
</dbReference>
<dbReference type="CDD" id="cd18799">
    <property type="entry name" value="SF2_C_EcoAI-like"/>
    <property type="match status" value="1"/>
</dbReference>
<dbReference type="PANTHER" id="PTHR47396:SF1">
    <property type="entry name" value="ATP-DEPENDENT HELICASE IRC3-RELATED"/>
    <property type="match status" value="1"/>
</dbReference>
<reference evidence="4 5" key="1">
    <citation type="submission" date="2019-09" db="EMBL/GenBank/DDBJ databases">
        <title>NBRP : Genome information of microbial organism related human and environment.</title>
        <authorList>
            <person name="Hattori M."/>
            <person name="Oshima K."/>
            <person name="Inaba H."/>
            <person name="Suda W."/>
            <person name="Sakamoto M."/>
            <person name="Iino T."/>
            <person name="Kitahara M."/>
            <person name="Oshida Y."/>
            <person name="Iida T."/>
            <person name="Kudo T."/>
            <person name="Itoh T."/>
            <person name="Ohkuma M."/>
        </authorList>
    </citation>
    <scope>NUCLEOTIDE SEQUENCE [LARGE SCALE GENOMIC DNA]</scope>
    <source>
        <strain evidence="4 5">Mie-1</strain>
    </source>
</reference>
<protein>
    <recommendedName>
        <fullName evidence="6">Restriction endonuclease subunit R</fullName>
    </recommendedName>
</protein>
<dbReference type="NCBIfam" id="NF046051">
    <property type="entry name" value="restrict_EcoAI"/>
    <property type="match status" value="1"/>
</dbReference>
<gene>
    <name evidence="4" type="ORF">JCM17845_28250</name>
</gene>
<dbReference type="AlphaFoldDB" id="A0A5A7N1Q2"/>
<comment type="caution">
    <text evidence="4">The sequence shown here is derived from an EMBL/GenBank/DDBJ whole genome shotgun (WGS) entry which is preliminary data.</text>
</comment>
<evidence type="ECO:0000313" key="4">
    <source>
        <dbReference type="EMBL" id="GER02202.1"/>
    </source>
</evidence>
<dbReference type="InterPro" id="IPR001650">
    <property type="entry name" value="Helicase_C-like"/>
</dbReference>